<evidence type="ECO:0000313" key="2">
    <source>
        <dbReference type="Proteomes" id="UP001302257"/>
    </source>
</evidence>
<organism evidence="1 2">
    <name type="scientific">Rhodoferax mekongensis</name>
    <dbReference type="NCBI Taxonomy" id="3068341"/>
    <lineage>
        <taxon>Bacteria</taxon>
        <taxon>Pseudomonadati</taxon>
        <taxon>Pseudomonadota</taxon>
        <taxon>Betaproteobacteria</taxon>
        <taxon>Burkholderiales</taxon>
        <taxon>Comamonadaceae</taxon>
        <taxon>Rhodoferax</taxon>
    </lineage>
</organism>
<dbReference type="Proteomes" id="UP001302257">
    <property type="component" value="Chromosome"/>
</dbReference>
<evidence type="ECO:0000313" key="1">
    <source>
        <dbReference type="EMBL" id="WNO06017.1"/>
    </source>
</evidence>
<gene>
    <name evidence="1" type="ORF">RAN89_06195</name>
</gene>
<proteinExistence type="predicted"/>
<dbReference type="EMBL" id="CP132507">
    <property type="protein sequence ID" value="WNO06017.1"/>
    <property type="molecule type" value="Genomic_DNA"/>
</dbReference>
<accession>A0ABZ0B576</accession>
<dbReference type="RefSeq" id="WP_313868739.1">
    <property type="nucleotide sequence ID" value="NZ_CP132507.1"/>
</dbReference>
<protein>
    <submittedName>
        <fullName evidence="1">Uncharacterized protein</fullName>
    </submittedName>
</protein>
<sequence length="62" mass="7034">MARITKEEVRVMHRNGESPTDCLIAATSSGVEYPDAVWLVTDALKLKSDEVDEMEENYMEQT</sequence>
<keyword evidence="2" id="KW-1185">Reference proteome</keyword>
<reference evidence="1 2" key="1">
    <citation type="submission" date="2023-08" db="EMBL/GenBank/DDBJ databases">
        <title>Rhodoferax potami sp. nov. and Rhodoferax mekongensis sp. nov., isolated from the Mekong River in Thailand.</title>
        <authorList>
            <person name="Kitikhun S."/>
            <person name="Charoenyingcharoen P."/>
            <person name="Siriarchawattana P."/>
            <person name="Likhitrattanapisal S."/>
            <person name="Nilsakha T."/>
            <person name="Chanpet A."/>
            <person name="Rattanawaree P."/>
            <person name="Ingsriswang S."/>
        </authorList>
    </citation>
    <scope>NUCLEOTIDE SEQUENCE [LARGE SCALE GENOMIC DNA]</scope>
    <source>
        <strain evidence="1 2">TBRC 17307</strain>
    </source>
</reference>
<name>A0ABZ0B576_9BURK</name>